<dbReference type="AlphaFoldDB" id="A0A9P6TW44"/>
<evidence type="ECO:0000256" key="3">
    <source>
        <dbReference type="ARBA" id="ARBA00022737"/>
    </source>
</evidence>
<gene>
    <name evidence="9" type="ORF">BG011_009599</name>
</gene>
<feature type="compositionally biased region" description="Polar residues" evidence="6">
    <location>
        <begin position="767"/>
        <end position="776"/>
    </location>
</feature>
<protein>
    <recommendedName>
        <fullName evidence="8">Ion transport domain-containing protein</fullName>
    </recommendedName>
</protein>
<evidence type="ECO:0000259" key="8">
    <source>
        <dbReference type="Pfam" id="PF00520"/>
    </source>
</evidence>
<feature type="transmembrane region" description="Helical" evidence="7">
    <location>
        <begin position="544"/>
        <end position="571"/>
    </location>
</feature>
<evidence type="ECO:0000256" key="6">
    <source>
        <dbReference type="SAM" id="MobiDB-lite"/>
    </source>
</evidence>
<accession>A0A9P6TW44</accession>
<dbReference type="EMBL" id="JAAAJA010000870">
    <property type="protein sequence ID" value="KAG0249097.1"/>
    <property type="molecule type" value="Genomic_DNA"/>
</dbReference>
<keyword evidence="4 7" id="KW-1133">Transmembrane helix</keyword>
<dbReference type="GO" id="GO:0005216">
    <property type="term" value="F:monoatomic ion channel activity"/>
    <property type="evidence" value="ECO:0007669"/>
    <property type="project" value="InterPro"/>
</dbReference>
<feature type="compositionally biased region" description="Pro residues" evidence="6">
    <location>
        <begin position="740"/>
        <end position="751"/>
    </location>
</feature>
<dbReference type="GO" id="GO:0005886">
    <property type="term" value="C:plasma membrane"/>
    <property type="evidence" value="ECO:0007669"/>
    <property type="project" value="TreeGrafter"/>
</dbReference>
<dbReference type="PANTHER" id="PTHR10582:SF2">
    <property type="entry name" value="INACTIVE"/>
    <property type="match status" value="1"/>
</dbReference>
<dbReference type="Proteomes" id="UP000726737">
    <property type="component" value="Unassembled WGS sequence"/>
</dbReference>
<proteinExistence type="predicted"/>
<reference evidence="9" key="1">
    <citation type="journal article" date="2020" name="Fungal Divers.">
        <title>Resolving the Mortierellaceae phylogeny through synthesis of multi-gene phylogenetics and phylogenomics.</title>
        <authorList>
            <person name="Vandepol N."/>
            <person name="Liber J."/>
            <person name="Desiro A."/>
            <person name="Na H."/>
            <person name="Kennedy M."/>
            <person name="Barry K."/>
            <person name="Grigoriev I.V."/>
            <person name="Miller A.N."/>
            <person name="O'Donnell K."/>
            <person name="Stajich J.E."/>
            <person name="Bonito G."/>
        </authorList>
    </citation>
    <scope>NUCLEOTIDE SEQUENCE</scope>
    <source>
        <strain evidence="9">KOD948</strain>
    </source>
</reference>
<sequence>MLDEPNSPPIFEVSIYGRDPAKPKKFDIRFTRQYFDPEQAFFLKDNLCFVVNADWYTFIWQLPATMDDDLKLDVVRYQKTRSHYSTCLHQELYSQYKIDDNQPQHIERRFQNTNVQYFEREIRHMIAIYQVADEASRKAILQYIGPNLNSHYDSDSTGDTFLSTLCHWWVNIWLLYEDESHNKFLSDLLASSASQWILRPDTPQESNPLWILLEAANTRSRVMHLAKILINYCFQNARAERDVGYLFPVLQCLHVFIDPKCPHTDLGAETLERLKYLPVKNREYLIDHHKIAHSPERRLDFWRSNKRLLYRCKDPIVQLANDMEPQGFNENFKREFCVAPFSMLWRNHDNVRIHATPPSKPSWIRIVLSLVWYKCKPSIKKKVECQGYSNDVLNNPALVALIEYKWNVIGFKYYMVRFSTQCCYYALVLTVMFLQVYGSHHGTLFGVFVAIAVLSVIFLWLELIQLIRDWRHYLTSFYNLVDMMVFGLPLAASINHFLILSGTITGQTPDDGNAGLLSFSVLFVFLHFIFELRFSKRICQFVTIIVYAFVEIRMFFFLSAGVIFAYTIAIMHLLHSCPFKMCVEPDPPTNFPTHFYGALSATFFYMAGRYNSVDDEFDSNNWAFQTLMMGYYFFMVVLMLNVLIALINNAFNDGAATWHATWLESRIRVIETVEDISFREHYNWFPDEIYYSVLGKQIEVYQAKELDEWANSTNDGNNSSATLVDNVPKPRSSSKSKVPPMSPTRLPPMSPPRSSHSPNYLFKQRDSTSSATTYTPESGEDVVGAASGRLMNELQGELRQHELRQVQGQIGALQGQMKEMQEMLSAFLETRAASGSSS</sequence>
<name>A0A9P6TW44_9FUNG</name>
<feature type="domain" description="Ion transport" evidence="8">
    <location>
        <begin position="434"/>
        <end position="655"/>
    </location>
</feature>
<feature type="transmembrane region" description="Helical" evidence="7">
    <location>
        <begin position="591"/>
        <end position="608"/>
    </location>
</feature>
<keyword evidence="10" id="KW-1185">Reference proteome</keyword>
<evidence type="ECO:0000256" key="2">
    <source>
        <dbReference type="ARBA" id="ARBA00022692"/>
    </source>
</evidence>
<feature type="transmembrane region" description="Helical" evidence="7">
    <location>
        <begin position="444"/>
        <end position="464"/>
    </location>
</feature>
<organism evidence="9 10">
    <name type="scientific">Mortierella polycephala</name>
    <dbReference type="NCBI Taxonomy" id="41804"/>
    <lineage>
        <taxon>Eukaryota</taxon>
        <taxon>Fungi</taxon>
        <taxon>Fungi incertae sedis</taxon>
        <taxon>Mucoromycota</taxon>
        <taxon>Mortierellomycotina</taxon>
        <taxon>Mortierellomycetes</taxon>
        <taxon>Mortierellales</taxon>
        <taxon>Mortierellaceae</taxon>
        <taxon>Mortierella</taxon>
    </lineage>
</organism>
<dbReference type="InterPro" id="IPR024862">
    <property type="entry name" value="TRPV"/>
</dbReference>
<feature type="compositionally biased region" description="Polar residues" evidence="6">
    <location>
        <begin position="710"/>
        <end position="723"/>
    </location>
</feature>
<dbReference type="PANTHER" id="PTHR10582">
    <property type="entry name" value="TRANSIENT RECEPTOR POTENTIAL ION CHANNEL PROTEIN"/>
    <property type="match status" value="1"/>
</dbReference>
<evidence type="ECO:0000256" key="5">
    <source>
        <dbReference type="ARBA" id="ARBA00023136"/>
    </source>
</evidence>
<evidence type="ECO:0000313" key="9">
    <source>
        <dbReference type="EMBL" id="KAG0249097.1"/>
    </source>
</evidence>
<comment type="subcellular location">
    <subcellularLocation>
        <location evidence="1">Membrane</location>
        <topology evidence="1">Multi-pass membrane protein</topology>
    </subcellularLocation>
</comment>
<dbReference type="OrthoDB" id="2352140at2759"/>
<evidence type="ECO:0000256" key="1">
    <source>
        <dbReference type="ARBA" id="ARBA00004141"/>
    </source>
</evidence>
<dbReference type="GO" id="GO:0098703">
    <property type="term" value="P:calcium ion import across plasma membrane"/>
    <property type="evidence" value="ECO:0007669"/>
    <property type="project" value="TreeGrafter"/>
</dbReference>
<dbReference type="InterPro" id="IPR005821">
    <property type="entry name" value="Ion_trans_dom"/>
</dbReference>
<keyword evidence="5 7" id="KW-0472">Membrane</keyword>
<evidence type="ECO:0000313" key="10">
    <source>
        <dbReference type="Proteomes" id="UP000726737"/>
    </source>
</evidence>
<dbReference type="Pfam" id="PF00520">
    <property type="entry name" value="Ion_trans"/>
    <property type="match status" value="1"/>
</dbReference>
<feature type="region of interest" description="Disordered" evidence="6">
    <location>
        <begin position="710"/>
        <end position="781"/>
    </location>
</feature>
<evidence type="ECO:0000256" key="7">
    <source>
        <dbReference type="SAM" id="Phobius"/>
    </source>
</evidence>
<feature type="transmembrane region" description="Helical" evidence="7">
    <location>
        <begin position="514"/>
        <end position="532"/>
    </location>
</feature>
<keyword evidence="2 7" id="KW-0812">Transmembrane</keyword>
<keyword evidence="3" id="KW-0677">Repeat</keyword>
<feature type="transmembrane region" description="Helical" evidence="7">
    <location>
        <begin position="476"/>
        <end position="494"/>
    </location>
</feature>
<feature type="transmembrane region" description="Helical" evidence="7">
    <location>
        <begin position="629"/>
        <end position="647"/>
    </location>
</feature>
<evidence type="ECO:0000256" key="4">
    <source>
        <dbReference type="ARBA" id="ARBA00022989"/>
    </source>
</evidence>
<comment type="caution">
    <text evidence="9">The sequence shown here is derived from an EMBL/GenBank/DDBJ whole genome shotgun (WGS) entry which is preliminary data.</text>
</comment>
<feature type="compositionally biased region" description="Low complexity" evidence="6">
    <location>
        <begin position="729"/>
        <end position="739"/>
    </location>
</feature>